<proteinExistence type="predicted"/>
<feature type="chain" id="PRO_5040926009" description="LPXTG-domain-containing protein" evidence="7">
    <location>
        <begin position="26"/>
        <end position="356"/>
    </location>
</feature>
<gene>
    <name evidence="8" type="ORF">N0V83_001225</name>
</gene>
<feature type="region of interest" description="Disordered" evidence="5">
    <location>
        <begin position="223"/>
        <end position="244"/>
    </location>
</feature>
<sequence length="356" mass="38626">MVRSRSRPTTSGFLLLLVALSRSSALEVSPDSPCAPKCLDNPNGNVSDVDSSKTFNYNLACHDWEYMGDNSTQVGQKFKDCNNCLKSSEYIDTASDERDVEWFLFNNRGTVDWCLFGRFDNEKDKNITGSSIYKQCKNDCDAIYTSADYTIKKDPASYSFCDYDGNFTADADTCLSCLRKQDGLSILGNILETVQDLCKQKPGRVYDFPDNQEIYTTTPITLSATSSTSPSASPSPSPTPSSGLSTGGIVGIALAGVALVLGVILYFLRKRKNKNKSKQMAVAQGENGYGNLNTHGPGYGAPAGNYAYNPMAQSQKERYAHQPPIANVEQPGPAELGAQRPVTELPGGDVPGPIRH</sequence>
<feature type="region of interest" description="Disordered" evidence="5">
    <location>
        <begin position="314"/>
        <end position="356"/>
    </location>
</feature>
<evidence type="ECO:0000256" key="1">
    <source>
        <dbReference type="ARBA" id="ARBA00004167"/>
    </source>
</evidence>
<comment type="caution">
    <text evidence="8">The sequence shown here is derived from an EMBL/GenBank/DDBJ whole genome shotgun (WGS) entry which is preliminary data.</text>
</comment>
<keyword evidence="4 6" id="KW-0472">Membrane</keyword>
<keyword evidence="3 6" id="KW-1133">Transmembrane helix</keyword>
<evidence type="ECO:0000313" key="9">
    <source>
        <dbReference type="Proteomes" id="UP001140560"/>
    </source>
</evidence>
<organism evidence="8 9">
    <name type="scientific">Neocucurbitaria cava</name>
    <dbReference type="NCBI Taxonomy" id="798079"/>
    <lineage>
        <taxon>Eukaryota</taxon>
        <taxon>Fungi</taxon>
        <taxon>Dikarya</taxon>
        <taxon>Ascomycota</taxon>
        <taxon>Pezizomycotina</taxon>
        <taxon>Dothideomycetes</taxon>
        <taxon>Pleosporomycetidae</taxon>
        <taxon>Pleosporales</taxon>
        <taxon>Pleosporineae</taxon>
        <taxon>Cucurbitariaceae</taxon>
        <taxon>Neocucurbitaria</taxon>
    </lineage>
</organism>
<dbReference type="GO" id="GO:0016020">
    <property type="term" value="C:membrane"/>
    <property type="evidence" value="ECO:0007669"/>
    <property type="project" value="UniProtKB-SubCell"/>
</dbReference>
<feature type="transmembrane region" description="Helical" evidence="6">
    <location>
        <begin position="244"/>
        <end position="268"/>
    </location>
</feature>
<dbReference type="AlphaFoldDB" id="A0A9W8YHG9"/>
<dbReference type="Proteomes" id="UP001140560">
    <property type="component" value="Unassembled WGS sequence"/>
</dbReference>
<feature type="compositionally biased region" description="Low complexity" evidence="5">
    <location>
        <begin position="223"/>
        <end position="232"/>
    </location>
</feature>
<protein>
    <recommendedName>
        <fullName evidence="10">LPXTG-domain-containing protein</fullName>
    </recommendedName>
</protein>
<dbReference type="PANTHER" id="PTHR15549">
    <property type="entry name" value="PAIRED IMMUNOGLOBULIN-LIKE TYPE 2 RECEPTOR"/>
    <property type="match status" value="1"/>
</dbReference>
<evidence type="ECO:0000256" key="6">
    <source>
        <dbReference type="SAM" id="Phobius"/>
    </source>
</evidence>
<keyword evidence="9" id="KW-1185">Reference proteome</keyword>
<evidence type="ECO:0000313" key="8">
    <source>
        <dbReference type="EMBL" id="KAJ4375946.1"/>
    </source>
</evidence>
<feature type="signal peptide" evidence="7">
    <location>
        <begin position="1"/>
        <end position="25"/>
    </location>
</feature>
<dbReference type="OrthoDB" id="5426678at2759"/>
<keyword evidence="2 6" id="KW-0812">Transmembrane</keyword>
<accession>A0A9W8YHG9</accession>
<name>A0A9W8YHG9_9PLEO</name>
<dbReference type="GO" id="GO:0071944">
    <property type="term" value="C:cell periphery"/>
    <property type="evidence" value="ECO:0007669"/>
    <property type="project" value="UniProtKB-ARBA"/>
</dbReference>
<dbReference type="PANTHER" id="PTHR15549:SF26">
    <property type="entry name" value="AXIAL BUDDING PATTERN PROTEIN 2-RELATED"/>
    <property type="match status" value="1"/>
</dbReference>
<dbReference type="EMBL" id="JAPEUY010000002">
    <property type="protein sequence ID" value="KAJ4375946.1"/>
    <property type="molecule type" value="Genomic_DNA"/>
</dbReference>
<evidence type="ECO:0000256" key="2">
    <source>
        <dbReference type="ARBA" id="ARBA00022692"/>
    </source>
</evidence>
<reference evidence="8" key="1">
    <citation type="submission" date="2022-10" db="EMBL/GenBank/DDBJ databases">
        <title>Tapping the CABI collections for fungal endophytes: first genome assemblies for Collariella, Neodidymelliopsis, Ascochyta clinopodiicola, Didymella pomorum, Didymosphaeria variabile, Neocosmospora piperis and Neocucurbitaria cava.</title>
        <authorList>
            <person name="Hill R."/>
        </authorList>
    </citation>
    <scope>NUCLEOTIDE SEQUENCE</scope>
    <source>
        <strain evidence="8">IMI 356814</strain>
    </source>
</reference>
<evidence type="ECO:0008006" key="10">
    <source>
        <dbReference type="Google" id="ProtNLM"/>
    </source>
</evidence>
<keyword evidence="7" id="KW-0732">Signal</keyword>
<comment type="subcellular location">
    <subcellularLocation>
        <location evidence="1">Membrane</location>
        <topology evidence="1">Single-pass membrane protein</topology>
    </subcellularLocation>
</comment>
<evidence type="ECO:0000256" key="5">
    <source>
        <dbReference type="SAM" id="MobiDB-lite"/>
    </source>
</evidence>
<evidence type="ECO:0000256" key="3">
    <source>
        <dbReference type="ARBA" id="ARBA00022989"/>
    </source>
</evidence>
<dbReference type="InterPro" id="IPR051694">
    <property type="entry name" value="Immunoregulatory_rcpt-like"/>
</dbReference>
<evidence type="ECO:0000256" key="7">
    <source>
        <dbReference type="SAM" id="SignalP"/>
    </source>
</evidence>
<evidence type="ECO:0000256" key="4">
    <source>
        <dbReference type="ARBA" id="ARBA00023136"/>
    </source>
</evidence>